<accession>A0A067C5U0</accession>
<dbReference type="Proteomes" id="UP000030745">
    <property type="component" value="Unassembled WGS sequence"/>
</dbReference>
<dbReference type="AlphaFoldDB" id="A0A067C5U0"/>
<evidence type="ECO:0000256" key="1">
    <source>
        <dbReference type="SAM" id="MobiDB-lite"/>
    </source>
</evidence>
<dbReference type="VEuPathDB" id="FungiDB:SPRG_08485"/>
<dbReference type="EMBL" id="KK583226">
    <property type="protein sequence ID" value="KDO26124.1"/>
    <property type="molecule type" value="Genomic_DNA"/>
</dbReference>
<organism evidence="3 4">
    <name type="scientific">Saprolegnia parasitica (strain CBS 223.65)</name>
    <dbReference type="NCBI Taxonomy" id="695850"/>
    <lineage>
        <taxon>Eukaryota</taxon>
        <taxon>Sar</taxon>
        <taxon>Stramenopiles</taxon>
        <taxon>Oomycota</taxon>
        <taxon>Saprolegniomycetes</taxon>
        <taxon>Saprolegniales</taxon>
        <taxon>Saprolegniaceae</taxon>
        <taxon>Saprolegnia</taxon>
    </lineage>
</organism>
<feature type="region of interest" description="Disordered" evidence="1">
    <location>
        <begin position="46"/>
        <end position="101"/>
    </location>
</feature>
<reference evidence="3 4" key="1">
    <citation type="journal article" date="2013" name="PLoS Genet.">
        <title>Distinctive expansion of potential virulence genes in the genome of the oomycete fish pathogen Saprolegnia parasitica.</title>
        <authorList>
            <person name="Jiang R.H."/>
            <person name="de Bruijn I."/>
            <person name="Haas B.J."/>
            <person name="Belmonte R."/>
            <person name="Lobach L."/>
            <person name="Christie J."/>
            <person name="van den Ackerveken G."/>
            <person name="Bottin A."/>
            <person name="Bulone V."/>
            <person name="Diaz-Moreno S.M."/>
            <person name="Dumas B."/>
            <person name="Fan L."/>
            <person name="Gaulin E."/>
            <person name="Govers F."/>
            <person name="Grenville-Briggs L.J."/>
            <person name="Horner N.R."/>
            <person name="Levin J.Z."/>
            <person name="Mammella M."/>
            <person name="Meijer H.J."/>
            <person name="Morris P."/>
            <person name="Nusbaum C."/>
            <person name="Oome S."/>
            <person name="Phillips A.J."/>
            <person name="van Rooyen D."/>
            <person name="Rzeszutek E."/>
            <person name="Saraiva M."/>
            <person name="Secombes C.J."/>
            <person name="Seidl M.F."/>
            <person name="Snel B."/>
            <person name="Stassen J.H."/>
            <person name="Sykes S."/>
            <person name="Tripathy S."/>
            <person name="van den Berg H."/>
            <person name="Vega-Arreguin J.C."/>
            <person name="Wawra S."/>
            <person name="Young S.K."/>
            <person name="Zeng Q."/>
            <person name="Dieguez-Uribeondo J."/>
            <person name="Russ C."/>
            <person name="Tyler B.M."/>
            <person name="van West P."/>
        </authorList>
    </citation>
    <scope>NUCLEOTIDE SEQUENCE [LARGE SCALE GENOMIC DNA]</scope>
    <source>
        <strain evidence="3 4">CBS 223.65</strain>
    </source>
</reference>
<evidence type="ECO:0008006" key="5">
    <source>
        <dbReference type="Google" id="ProtNLM"/>
    </source>
</evidence>
<dbReference type="KEGG" id="spar:SPRG_08485"/>
<feature type="compositionally biased region" description="Basic and acidic residues" evidence="1">
    <location>
        <begin position="59"/>
        <end position="69"/>
    </location>
</feature>
<gene>
    <name evidence="3" type="ORF">SPRG_08485</name>
</gene>
<dbReference type="RefSeq" id="XP_012203119.1">
    <property type="nucleotide sequence ID" value="XM_012347729.1"/>
</dbReference>
<feature type="compositionally biased region" description="Basic and acidic residues" evidence="1">
    <location>
        <begin position="86"/>
        <end position="101"/>
    </location>
</feature>
<evidence type="ECO:0000313" key="4">
    <source>
        <dbReference type="Proteomes" id="UP000030745"/>
    </source>
</evidence>
<evidence type="ECO:0000313" key="3">
    <source>
        <dbReference type="EMBL" id="KDO26124.1"/>
    </source>
</evidence>
<feature type="chain" id="PRO_5001634163" description="RxLR effector protein" evidence="2">
    <location>
        <begin position="18"/>
        <end position="101"/>
    </location>
</feature>
<keyword evidence="2" id="KW-0732">Signal</keyword>
<proteinExistence type="predicted"/>
<feature type="signal peptide" evidence="2">
    <location>
        <begin position="1"/>
        <end position="17"/>
    </location>
</feature>
<dbReference type="GeneID" id="24130703"/>
<evidence type="ECO:0000256" key="2">
    <source>
        <dbReference type="SAM" id="SignalP"/>
    </source>
</evidence>
<name>A0A067C5U0_SAPPC</name>
<sequence>MTKLLGLLAACAALAAGQGNDTEPPTTLLLEPTTMTPTPTTVLLNTNLGANDDDTAGNTDHDADNDAHCHCNATTDDGPDDPSPTARDRGPRTSGHRGPDA</sequence>
<protein>
    <recommendedName>
        <fullName evidence="5">RxLR effector protein</fullName>
    </recommendedName>
</protein>
<keyword evidence="4" id="KW-1185">Reference proteome</keyword>